<evidence type="ECO:0000256" key="2">
    <source>
        <dbReference type="SAM" id="SignalP"/>
    </source>
</evidence>
<dbReference type="AlphaFoldDB" id="A0A4R0MPN5"/>
<proteinExistence type="predicted"/>
<keyword evidence="4" id="KW-1185">Reference proteome</keyword>
<dbReference type="SUPFAM" id="SSF51126">
    <property type="entry name" value="Pectin lyase-like"/>
    <property type="match status" value="1"/>
</dbReference>
<comment type="caution">
    <text evidence="3">The sequence shown here is derived from an EMBL/GenBank/DDBJ whole genome shotgun (WGS) entry which is preliminary data.</text>
</comment>
<dbReference type="InterPro" id="IPR012334">
    <property type="entry name" value="Pectin_lyas_fold"/>
</dbReference>
<dbReference type="Proteomes" id="UP000292884">
    <property type="component" value="Unassembled WGS sequence"/>
</dbReference>
<dbReference type="InterPro" id="IPR011050">
    <property type="entry name" value="Pectin_lyase_fold/virulence"/>
</dbReference>
<dbReference type="Gene3D" id="2.160.20.10">
    <property type="entry name" value="Single-stranded right-handed beta-helix, Pectin lyase-like"/>
    <property type="match status" value="1"/>
</dbReference>
<dbReference type="OrthoDB" id="5488826at2"/>
<evidence type="ECO:0000256" key="1">
    <source>
        <dbReference type="SAM" id="MobiDB-lite"/>
    </source>
</evidence>
<keyword evidence="2" id="KW-0732">Signal</keyword>
<gene>
    <name evidence="3" type="ORF">EZ428_18410</name>
</gene>
<evidence type="ECO:0000313" key="3">
    <source>
        <dbReference type="EMBL" id="TCC88613.1"/>
    </source>
</evidence>
<feature type="region of interest" description="Disordered" evidence="1">
    <location>
        <begin position="462"/>
        <end position="481"/>
    </location>
</feature>
<feature type="chain" id="PRO_5020182804" description="Pectate lyase" evidence="2">
    <location>
        <begin position="20"/>
        <end position="504"/>
    </location>
</feature>
<accession>A0A4R0MPN5</accession>
<organism evidence="3 4">
    <name type="scientific">Pedobacter frigiditerrae</name>
    <dbReference type="NCBI Taxonomy" id="2530452"/>
    <lineage>
        <taxon>Bacteria</taxon>
        <taxon>Pseudomonadati</taxon>
        <taxon>Bacteroidota</taxon>
        <taxon>Sphingobacteriia</taxon>
        <taxon>Sphingobacteriales</taxon>
        <taxon>Sphingobacteriaceae</taxon>
        <taxon>Pedobacter</taxon>
    </lineage>
</organism>
<evidence type="ECO:0000313" key="4">
    <source>
        <dbReference type="Proteomes" id="UP000292884"/>
    </source>
</evidence>
<reference evidence="3 4" key="1">
    <citation type="submission" date="2019-02" db="EMBL/GenBank/DDBJ databases">
        <title>Pedobacter sp. RP-1-13 sp. nov., isolated from Arctic soil.</title>
        <authorList>
            <person name="Dahal R.H."/>
        </authorList>
    </citation>
    <scope>NUCLEOTIDE SEQUENCE [LARGE SCALE GENOMIC DNA]</scope>
    <source>
        <strain evidence="3 4">RP-1-13</strain>
    </source>
</reference>
<sequence>MLKLKLLIIFLSMPFLLQAQWQSEWVHYNQMSKLIYKTDDRGNKIPDFSMVGYEGGISSFPTPSIKITLKPTGKDDGAIIQDAILRLSIMPMVNKVRGAILLKKGDYSVSKTININVSGVVILGEGNDDSGTVITLTSEKKADLFSIEGSGELKKLEASKLTITDAYVPVGSFSFHVDKISDYKIGDKVILYREATQNWIHDLKMDSIQKLPANGRQWPVEEYHFNFERIITAVDTKNKLITLHAPVVMDLDKKYGGGALYHYDFEGRINNVSIQNLKMVSTFKAEDDEQHGWNAIAIKKAEDCVIDKVTSLYFGYSCVNVYPTSKNITVQNSQCLDPVSKITGGRRYSFNCDGQLNLFRNCETRNGRHDYVTGGYVCGPNVFLRSSATMAHTDSGPHNRWAMGTLYDNITTDGEINIQDRGPSGTGHGWAGAWQVFWNCTAKTMINQQPPMALNWNIAPKSRQGKPWHKRPDSIWEGVGETNVNPASLYEAQLKERKENLTTK</sequence>
<protein>
    <recommendedName>
        <fullName evidence="5">Pectate lyase</fullName>
    </recommendedName>
</protein>
<name>A0A4R0MPN5_9SPHI</name>
<feature type="signal peptide" evidence="2">
    <location>
        <begin position="1"/>
        <end position="19"/>
    </location>
</feature>
<dbReference type="EMBL" id="SJSK01000005">
    <property type="protein sequence ID" value="TCC88613.1"/>
    <property type="molecule type" value="Genomic_DNA"/>
</dbReference>
<evidence type="ECO:0008006" key="5">
    <source>
        <dbReference type="Google" id="ProtNLM"/>
    </source>
</evidence>
<dbReference type="RefSeq" id="WP_131554667.1">
    <property type="nucleotide sequence ID" value="NZ_SJSK01000005.1"/>
</dbReference>